<dbReference type="EMBL" id="CP034413">
    <property type="protein sequence ID" value="QCI60650.1"/>
    <property type="molecule type" value="Genomic_DNA"/>
</dbReference>
<evidence type="ECO:0000313" key="3">
    <source>
        <dbReference type="Proteomes" id="UP000298642"/>
    </source>
</evidence>
<sequence>MKQISINNGATYTTAAEALEEISLDTMAEYMDDDAREAVHNELAPCSDIEFLERYLEIAPDDLIVG</sequence>
<reference evidence="3" key="1">
    <citation type="submission" date="2018-12" db="EMBL/GenBank/DDBJ databases">
        <title>Dusodibacter welbiota gen. nov., sp. nov., isolated from human faeces and emended description of the Oscillibacter genus.</title>
        <authorList>
            <person name="Le Roy T."/>
            <person name="Van der Smissen P."/>
            <person name="Delzenne N."/>
            <person name="Muccioli G."/>
            <person name="Collet J.F."/>
            <person name="Cani P.D."/>
        </authorList>
    </citation>
    <scope>NUCLEOTIDE SEQUENCE [LARGE SCALE GENOMIC DNA]</scope>
    <source>
        <strain evidence="3">J115</strain>
    </source>
</reference>
<name>A0A4D7AXK6_9FIRM</name>
<evidence type="ECO:0000259" key="1">
    <source>
        <dbReference type="Pfam" id="PF22147"/>
    </source>
</evidence>
<evidence type="ECO:0000313" key="2">
    <source>
        <dbReference type="EMBL" id="QCI60650.1"/>
    </source>
</evidence>
<dbReference type="Pfam" id="PF22147">
    <property type="entry name" value="AcrIC5"/>
    <property type="match status" value="1"/>
</dbReference>
<dbReference type="InterPro" id="IPR054398">
    <property type="entry name" value="AcrIC5-like_dom"/>
</dbReference>
<dbReference type="AlphaFoldDB" id="A0A4D7AXK6"/>
<keyword evidence="3" id="KW-1185">Reference proteome</keyword>
<organism evidence="2 3">
    <name type="scientific">Dysosmobacter welbionis</name>
    <dbReference type="NCBI Taxonomy" id="2093857"/>
    <lineage>
        <taxon>Bacteria</taxon>
        <taxon>Bacillati</taxon>
        <taxon>Bacillota</taxon>
        <taxon>Clostridia</taxon>
        <taxon>Eubacteriales</taxon>
        <taxon>Oscillospiraceae</taxon>
        <taxon>Dysosmobacter</taxon>
    </lineage>
</organism>
<dbReference type="Proteomes" id="UP000298642">
    <property type="component" value="Chromosome"/>
</dbReference>
<protein>
    <recommendedName>
        <fullName evidence="1">AcrIC5-like domain-containing protein</fullName>
    </recommendedName>
</protein>
<dbReference type="RefSeq" id="WP_136891672.1">
    <property type="nucleotide sequence ID" value="NZ_CP034413.3"/>
</dbReference>
<gene>
    <name evidence="2" type="ORF">EIO64_16760</name>
</gene>
<feature type="domain" description="AcrIC5-like" evidence="1">
    <location>
        <begin position="21"/>
        <end position="57"/>
    </location>
</feature>
<accession>A0A4D7AXK6</accession>
<proteinExistence type="predicted"/>
<dbReference type="KEGG" id="obj:EIO64_16760"/>